<evidence type="ECO:0000313" key="12">
    <source>
        <dbReference type="Proteomes" id="UP000800097"/>
    </source>
</evidence>
<feature type="domain" description="DOP1-like C-terminal" evidence="10">
    <location>
        <begin position="1362"/>
        <end position="1857"/>
    </location>
</feature>
<reference evidence="11" key="1">
    <citation type="journal article" date="2020" name="Stud. Mycol.">
        <title>101 Dothideomycetes genomes: a test case for predicting lifestyles and emergence of pathogens.</title>
        <authorList>
            <person name="Haridas S."/>
            <person name="Albert R."/>
            <person name="Binder M."/>
            <person name="Bloem J."/>
            <person name="Labutti K."/>
            <person name="Salamov A."/>
            <person name="Andreopoulos B."/>
            <person name="Baker S."/>
            <person name="Barry K."/>
            <person name="Bills G."/>
            <person name="Bluhm B."/>
            <person name="Cannon C."/>
            <person name="Castanera R."/>
            <person name="Culley D."/>
            <person name="Daum C."/>
            <person name="Ezra D."/>
            <person name="Gonzalez J."/>
            <person name="Henrissat B."/>
            <person name="Kuo A."/>
            <person name="Liang C."/>
            <person name="Lipzen A."/>
            <person name="Lutzoni F."/>
            <person name="Magnuson J."/>
            <person name="Mondo S."/>
            <person name="Nolan M."/>
            <person name="Ohm R."/>
            <person name="Pangilinan J."/>
            <person name="Park H.-J."/>
            <person name="Ramirez L."/>
            <person name="Alfaro M."/>
            <person name="Sun H."/>
            <person name="Tritt A."/>
            <person name="Yoshinaga Y."/>
            <person name="Zwiers L.-H."/>
            <person name="Turgeon B."/>
            <person name="Goodwin S."/>
            <person name="Spatafora J."/>
            <person name="Crous P."/>
            <person name="Grigoriev I."/>
        </authorList>
    </citation>
    <scope>NUCLEOTIDE SEQUENCE</scope>
    <source>
        <strain evidence="11">CBS 379.55</strain>
    </source>
</reference>
<feature type="domain" description="DOP1 N-terminal" evidence="8">
    <location>
        <begin position="40"/>
        <end position="364"/>
    </location>
</feature>
<dbReference type="SUPFAM" id="SSF48371">
    <property type="entry name" value="ARM repeat"/>
    <property type="match status" value="1"/>
</dbReference>
<keyword evidence="5" id="KW-0472">Membrane</keyword>
<dbReference type="InterPro" id="IPR056457">
    <property type="entry name" value="DOP1_C"/>
</dbReference>
<dbReference type="Pfam" id="PF04118">
    <property type="entry name" value="Dopey_N"/>
    <property type="match status" value="1"/>
</dbReference>
<dbReference type="GO" id="GO:0005829">
    <property type="term" value="C:cytosol"/>
    <property type="evidence" value="ECO:0007669"/>
    <property type="project" value="GOC"/>
</dbReference>
<evidence type="ECO:0000256" key="1">
    <source>
        <dbReference type="ARBA" id="ARBA00004395"/>
    </source>
</evidence>
<feature type="compositionally biased region" description="Basic residues" evidence="7">
    <location>
        <begin position="1775"/>
        <end position="1785"/>
    </location>
</feature>
<evidence type="ECO:0000256" key="2">
    <source>
        <dbReference type="ARBA" id="ARBA00022448"/>
    </source>
</evidence>
<feature type="compositionally biased region" description="Basic and acidic residues" evidence="7">
    <location>
        <begin position="29"/>
        <end position="38"/>
    </location>
</feature>
<dbReference type="InterPro" id="IPR016024">
    <property type="entry name" value="ARM-type_fold"/>
</dbReference>
<organism evidence="11 12">
    <name type="scientific">Westerdykella ornata</name>
    <dbReference type="NCBI Taxonomy" id="318751"/>
    <lineage>
        <taxon>Eukaryota</taxon>
        <taxon>Fungi</taxon>
        <taxon>Dikarya</taxon>
        <taxon>Ascomycota</taxon>
        <taxon>Pezizomycotina</taxon>
        <taxon>Dothideomycetes</taxon>
        <taxon>Pleosporomycetidae</taxon>
        <taxon>Pleosporales</taxon>
        <taxon>Sporormiaceae</taxon>
        <taxon>Westerdykella</taxon>
    </lineage>
</organism>
<feature type="region of interest" description="Disordered" evidence="7">
    <location>
        <begin position="1771"/>
        <end position="1799"/>
    </location>
</feature>
<dbReference type="PANTHER" id="PTHR14042:SF24">
    <property type="entry name" value="PROTEIN DOPEY-1 HOMOLOG"/>
    <property type="match status" value="1"/>
</dbReference>
<keyword evidence="3" id="KW-0653">Protein transport</keyword>
<evidence type="ECO:0000256" key="5">
    <source>
        <dbReference type="ARBA" id="ARBA00023136"/>
    </source>
</evidence>
<feature type="compositionally biased region" description="Polar residues" evidence="7">
    <location>
        <begin position="1"/>
        <end position="12"/>
    </location>
</feature>
<name>A0A6A6JMT3_WESOR</name>
<dbReference type="InterPro" id="IPR040314">
    <property type="entry name" value="DOP1"/>
</dbReference>
<feature type="region of interest" description="Disordered" evidence="7">
    <location>
        <begin position="1"/>
        <end position="38"/>
    </location>
</feature>
<dbReference type="Pfam" id="PF24598">
    <property type="entry name" value="DOP1_C"/>
    <property type="match status" value="1"/>
</dbReference>
<keyword evidence="4" id="KW-0333">Golgi apparatus</keyword>
<feature type="compositionally biased region" description="Basic and acidic residues" evidence="7">
    <location>
        <begin position="1047"/>
        <end position="1056"/>
    </location>
</feature>
<evidence type="ECO:0000259" key="8">
    <source>
        <dbReference type="Pfam" id="PF04118"/>
    </source>
</evidence>
<feature type="compositionally biased region" description="Polar residues" evidence="7">
    <location>
        <begin position="1789"/>
        <end position="1799"/>
    </location>
</feature>
<dbReference type="OrthoDB" id="297643at2759"/>
<evidence type="ECO:0000256" key="3">
    <source>
        <dbReference type="ARBA" id="ARBA00022927"/>
    </source>
</evidence>
<evidence type="ECO:0000313" key="11">
    <source>
        <dbReference type="EMBL" id="KAF2277544.1"/>
    </source>
</evidence>
<proteinExistence type="inferred from homology"/>
<dbReference type="GeneID" id="54555386"/>
<feature type="domain" description="DOP1-like middle TPR" evidence="9">
    <location>
        <begin position="395"/>
        <end position="609"/>
    </location>
</feature>
<comment type="subcellular location">
    <subcellularLocation>
        <location evidence="1">Golgi apparatus membrane</location>
        <topology evidence="1">Peripheral membrane protein</topology>
    </subcellularLocation>
</comment>
<dbReference type="RefSeq" id="XP_033655083.1">
    <property type="nucleotide sequence ID" value="XM_033802211.1"/>
</dbReference>
<dbReference type="Proteomes" id="UP000800097">
    <property type="component" value="Unassembled WGS sequence"/>
</dbReference>
<evidence type="ECO:0000256" key="4">
    <source>
        <dbReference type="ARBA" id="ARBA00023034"/>
    </source>
</evidence>
<dbReference type="PANTHER" id="PTHR14042">
    <property type="entry name" value="DOPEY-RELATED"/>
    <property type="match status" value="1"/>
</dbReference>
<dbReference type="GO" id="GO:0000139">
    <property type="term" value="C:Golgi membrane"/>
    <property type="evidence" value="ECO:0007669"/>
    <property type="project" value="UniProtKB-SubCell"/>
</dbReference>
<dbReference type="EMBL" id="ML986490">
    <property type="protein sequence ID" value="KAF2277544.1"/>
    <property type="molecule type" value="Genomic_DNA"/>
</dbReference>
<dbReference type="Pfam" id="PF24597">
    <property type="entry name" value="TPR_DOP1_M"/>
    <property type="match status" value="1"/>
</dbReference>
<feature type="region of interest" description="Disordered" evidence="7">
    <location>
        <begin position="1047"/>
        <end position="1066"/>
    </location>
</feature>
<evidence type="ECO:0000256" key="7">
    <source>
        <dbReference type="SAM" id="MobiDB-lite"/>
    </source>
</evidence>
<evidence type="ECO:0000259" key="9">
    <source>
        <dbReference type="Pfam" id="PF24597"/>
    </source>
</evidence>
<keyword evidence="2" id="KW-0813">Transport</keyword>
<dbReference type="InterPro" id="IPR056458">
    <property type="entry name" value="TPR_DOP1_M"/>
</dbReference>
<evidence type="ECO:0000259" key="10">
    <source>
        <dbReference type="Pfam" id="PF24598"/>
    </source>
</evidence>
<dbReference type="GO" id="GO:0006895">
    <property type="term" value="P:Golgi to endosome transport"/>
    <property type="evidence" value="ECO:0007669"/>
    <property type="project" value="InterPro"/>
</dbReference>
<dbReference type="GO" id="GO:0015031">
    <property type="term" value="P:protein transport"/>
    <property type="evidence" value="ECO:0007669"/>
    <property type="project" value="UniProtKB-KW"/>
</dbReference>
<feature type="compositionally biased region" description="Low complexity" evidence="7">
    <location>
        <begin position="13"/>
        <end position="25"/>
    </location>
</feature>
<dbReference type="GO" id="GO:0005768">
    <property type="term" value="C:endosome"/>
    <property type="evidence" value="ECO:0007669"/>
    <property type="project" value="TreeGrafter"/>
</dbReference>
<accession>A0A6A6JMT3</accession>
<evidence type="ECO:0000256" key="6">
    <source>
        <dbReference type="ARBA" id="ARBA00046326"/>
    </source>
</evidence>
<protein>
    <submittedName>
        <fullName evidence="11">Cellular morphogenesis regulator dopa</fullName>
    </submittedName>
</protein>
<dbReference type="InterPro" id="IPR007249">
    <property type="entry name" value="DOP1_N"/>
</dbReference>
<comment type="similarity">
    <text evidence="6">Belongs to the DOP1 family.</text>
</comment>
<keyword evidence="12" id="KW-1185">Reference proteome</keyword>
<dbReference type="GO" id="GO:0005802">
    <property type="term" value="C:trans-Golgi network"/>
    <property type="evidence" value="ECO:0007669"/>
    <property type="project" value="TreeGrafter"/>
</dbReference>
<sequence length="1878" mass="208719">MSLDPSASLQIFSPTGSGRSSPSPRATRHNTEEGMSLRKDKGFRRYETAVERSLALWDAAQQEWADYISFLQRLLKTSGQPTEVPAIPHSELVALRLAQCLNPTLPSGVHQKALDVYGYIFSRIGLHALARDLQLYLPGLAPVLSFASLSVRPLFLSLLEDYILRLDGTALRPALKALILSLLPGLEDETSEDFDRIIAALDKLRNVMCNPSDDDVGLNSEAGSSHFWQCFFLATITNTSRRQGALAYLVRRLPKFSASSGREFSSLELPKPSDAPSIESEAAITPEPGLLIRCFEAGLTDAHALIQRGFLDMLVTHLPLDAPVLQQRIEHRDLQRLVGAAVSVVSRRDMSLNRRLWAWLLGPEPAMGAEAPNTAMSPTDEKRVATDMSSYHAAYFSQHGLRALTRNIMEMIHKPTLLPSDRARPFRICLSLMDRAEIGGFVVPEIFLPALQSIQSYSEVAAKEQVDEVLRSASVFFDGVESGLIWGKLVYLVLSALDIGSTDAHESIRRLKLARFILARFNVREEEMLVHHMPLMVLSALSTLNLLYDSSTPGEPFPADLIDLAFQIVDFLVQELPDRAFLADVKTGDPVTRAFLARERILEKIKEFYEDKQGNLEFYPARFTAAEIGQSITHEASVIFFKSLNAGTVPTLSEIPSRILASLILKARRLDVFDESELVSRFQGVLSNAGQRDNSAPFQHLMSMTTVLASLQTARPSHPFFEPSRLPTILNPLISALWRHLDPVMPKFHVEAARCILQLHAISASHRIVEGAIAFIVSQEASGSECDAGLDAFYCGQRFSLLWTHVMYELSLQTEKRGSISRRASGIANPLSSFTEDFPSMLSRPLLLLLDSLAKEGTELSSFMRTWLQTVPSLNKVFEILITHLQSLSCLRDNKSLAPARVPQEQPSRRDRNDTEECLYYLTHILNIIKEPSPLIWAVLAEEPVSQQSDTPDQRTSMQGWIVRACLTALTLGRGQDDARQIYEDLSQTSVRIIQRIYRGPYAASLRDMELEVRLMDRIRLSSPVLQSLLLDAILLALKIRIEVPETERSKQEQKPGQHQGHRSRMSLSVERISIEEDAESIPPPPQLVDCLKYGFSSPQSRQVLGDWVHFLAQVLPLFSDAIFQNLLPLVECFCKQINTTFEELKGVFGASNPGSGVSPESTLIHLINGLEQLLAAAHQRLRIQETKTTANKSPEHPQGFFGTMVSGVFSSETIQTRVPTANSRLTVLLCFQDTVRICFTIWSWGGYGSNGWRPDGSSIASFAYTSLRMRNRARRILEHLFAAEALECLETLIALWTSLSRDDSRAAAVTGLLNVLNGSKPKHTIPAIFNAVYSRTNPNALDPNRTSTLTSELADTDLVAFLVDYTKSLEDDAMDEIWSDCTVFLRDVLANPLPHRQILPPLLEFTAVIGRKVDNTNFGEQRKMRKELADIFVRILTAVFTTRSMGFLQDASQIAVSQKTSTSTNGGSGHKRAADVVSILNTIIPYLPVILVDNDRVSAVVTNISQSVIGPTLRAKGFPENVPKSVLDLIHHLARVSQSNKFWRKEVTDAFNDPRFFNTPLPLLKSSWLPILEQWSQADKERLPELLSRITAPTTAGIMFGVGAASARQEADRKTQLTLRRIALLVLAAQEDSFTANLPQMADKLVELLSATPASSPSSITRAEVLILLRAIVLKTSSVHLAPLWPIINAELTSGLTSLLPDAKHAESYNNAGIIQICKLLDQLVVLDPDEFQLIEWHFLCDTIDAVYRPASVNYMPFLADEVSEVLSSTSTHTSHRAHTHTHSRSAGSLSQIQNPQTSQSATELKRRLFLDPLINSLEKEEGAEITQMARQELLDRVVRHFLSSLAIGNFEATYGGGQPDYEGVWESIVADARGVE</sequence>
<gene>
    <name evidence="11" type="ORF">EI97DRAFT_489077</name>
</gene>